<keyword evidence="1" id="KW-1133">Transmembrane helix</keyword>
<gene>
    <name evidence="2" type="ORF">KW868_21720</name>
</gene>
<evidence type="ECO:0000256" key="1">
    <source>
        <dbReference type="SAM" id="Phobius"/>
    </source>
</evidence>
<dbReference type="Proteomes" id="UP000887320">
    <property type="component" value="Unassembled WGS sequence"/>
</dbReference>
<protein>
    <recommendedName>
        <fullName evidence="4">Transmembrane protein</fullName>
    </recommendedName>
</protein>
<dbReference type="RefSeq" id="WP_034613301.1">
    <property type="nucleotide sequence ID" value="NZ_BKVV01000020.1"/>
</dbReference>
<name>A0A8X8KEF6_ACIGI</name>
<reference evidence="2" key="1">
    <citation type="submission" date="2021-07" db="EMBL/GenBank/DDBJ databases">
        <authorList>
            <person name="Fernandez M."/>
            <person name="Pereira P."/>
            <person name="Torres Tejerizo G.A."/>
            <person name="Gonzalez P."/>
            <person name="Agostini E."/>
        </authorList>
    </citation>
    <scope>NUCLEOTIDE SEQUENCE</scope>
    <source>
        <strain evidence="2">SFC 500-1A</strain>
    </source>
</reference>
<dbReference type="EMBL" id="JAHWXT010000013">
    <property type="protein sequence ID" value="MCF0267069.1"/>
    <property type="molecule type" value="Genomic_DNA"/>
</dbReference>
<proteinExistence type="predicted"/>
<evidence type="ECO:0000313" key="3">
    <source>
        <dbReference type="Proteomes" id="UP000887320"/>
    </source>
</evidence>
<evidence type="ECO:0008006" key="4">
    <source>
        <dbReference type="Google" id="ProtNLM"/>
    </source>
</evidence>
<keyword evidence="1" id="KW-0472">Membrane</keyword>
<organism evidence="2 3">
    <name type="scientific">Acinetobacter guillouiae</name>
    <name type="common">Acinetobacter genomosp. 11</name>
    <dbReference type="NCBI Taxonomy" id="106649"/>
    <lineage>
        <taxon>Bacteria</taxon>
        <taxon>Pseudomonadati</taxon>
        <taxon>Pseudomonadota</taxon>
        <taxon>Gammaproteobacteria</taxon>
        <taxon>Moraxellales</taxon>
        <taxon>Moraxellaceae</taxon>
        <taxon>Acinetobacter</taxon>
    </lineage>
</organism>
<sequence>MSKFRKRTAKKFVLNQIYPYSSISSLLIALPVMLIYGIAYYSLLGDGFYLGPVSLTFLFYFATTTSLIRLFTKDVSIWFDDQYMYLQFNQKAPQKYAKQEILGFYSYDYSTKSPLLFNSKVSIHFYLDQGQKIFLNDSSYRSIVNENKRRLLLKFLKTAQSELEFYPVRAKSRFFATHVYWYARHHDQD</sequence>
<dbReference type="AlphaFoldDB" id="A0A8X8KEF6"/>
<feature type="transmembrane region" description="Helical" evidence="1">
    <location>
        <begin position="49"/>
        <end position="71"/>
    </location>
</feature>
<keyword evidence="1" id="KW-0812">Transmembrane</keyword>
<evidence type="ECO:0000313" key="2">
    <source>
        <dbReference type="EMBL" id="MCF0267069.1"/>
    </source>
</evidence>
<comment type="caution">
    <text evidence="2">The sequence shown here is derived from an EMBL/GenBank/DDBJ whole genome shotgun (WGS) entry which is preliminary data.</text>
</comment>
<feature type="transmembrane region" description="Helical" evidence="1">
    <location>
        <begin position="20"/>
        <end position="43"/>
    </location>
</feature>
<accession>A0A8X8KEF6</accession>